<dbReference type="EMBL" id="PUHP01001307">
    <property type="protein sequence ID" value="TQN66170.1"/>
    <property type="molecule type" value="Genomic_DNA"/>
</dbReference>
<evidence type="ECO:0000313" key="1">
    <source>
        <dbReference type="EMBL" id="TQN66170.1"/>
    </source>
</evidence>
<dbReference type="SUPFAM" id="SSF56059">
    <property type="entry name" value="Glutathione synthetase ATP-binding domain-like"/>
    <property type="match status" value="1"/>
</dbReference>
<dbReference type="OrthoDB" id="2117718at2759"/>
<name>A0A5Q4BGV6_9PEZI</name>
<evidence type="ECO:0000313" key="2">
    <source>
        <dbReference type="Proteomes" id="UP000326340"/>
    </source>
</evidence>
<dbReference type="AlphaFoldDB" id="A0A5Q4BGV6"/>
<reference evidence="1 2" key="1">
    <citation type="journal article" date="2019" name="Sci. Rep.">
        <title>Colletotrichum shisoi sp. nov., an anthracnose pathogen of Perilla frutescens in Japan: molecular phylogenetic, morphological and genomic evidence.</title>
        <authorList>
            <person name="Gan P."/>
            <person name="Tsushima A."/>
            <person name="Hiroyama R."/>
            <person name="Narusaka M."/>
            <person name="Takano Y."/>
            <person name="Narusaka Y."/>
            <person name="Kawaradani M."/>
            <person name="Damm U."/>
            <person name="Shirasu K."/>
        </authorList>
    </citation>
    <scope>NUCLEOTIDE SEQUENCE [LARGE SCALE GENOMIC DNA]</scope>
    <source>
        <strain evidence="1 2">PG-2018a</strain>
    </source>
</reference>
<protein>
    <submittedName>
        <fullName evidence="1">Uncharacterized protein</fullName>
    </submittedName>
</protein>
<sequence length="494" mass="55198">MSTQLTQISFGAQPKDYAPAGQRFNPGDYHQQEADLREALLRLCPENLWHDGSYSAGCPRPILVGEYHQKQMEDLHEALTTAIIDIVQRWWTDDDARFWERMPLEAEEEDLLKWIEKQVSAGSMPAFSKCLGSWRPDFLVEKDEHREENYRITEINARFSFNGFMHEAYGQEVLNKSVEGEASVLVGATDPNQILEGLFSLFQPNRPLHLLKGAEHGIDIHMFIDAVWRRFGIKPRLITPADLRMLPDRGEQGGRRLCCVTEDPSSPPSSSPWSFTADNGEIWEEMYQIGLELHQRELAALEPETLREISLRCFNDMRTILLVHDKRMLGIVKQELPRLVASGALTPAQASALDRGVVDTILPGSCELDHLISASAASPRLRHGYILKPIRSGKGDGIVFGDDLGPGDWASALRELASPRVVPGITCVVQRRITPREYDLVLKGSVGKVRYPLVGTYHVANGKLLGLGTWRASGGRIVAVSSGGSWICSVMRRG</sequence>
<gene>
    <name evidence="1" type="ORF">CSHISOI_09258</name>
</gene>
<comment type="caution">
    <text evidence="1">The sequence shown here is derived from an EMBL/GenBank/DDBJ whole genome shotgun (WGS) entry which is preliminary data.</text>
</comment>
<organism evidence="1 2">
    <name type="scientific">Colletotrichum shisoi</name>
    <dbReference type="NCBI Taxonomy" id="2078593"/>
    <lineage>
        <taxon>Eukaryota</taxon>
        <taxon>Fungi</taxon>
        <taxon>Dikarya</taxon>
        <taxon>Ascomycota</taxon>
        <taxon>Pezizomycotina</taxon>
        <taxon>Sordariomycetes</taxon>
        <taxon>Hypocreomycetidae</taxon>
        <taxon>Glomerellales</taxon>
        <taxon>Glomerellaceae</taxon>
        <taxon>Colletotrichum</taxon>
        <taxon>Colletotrichum destructivum species complex</taxon>
    </lineage>
</organism>
<dbReference type="Proteomes" id="UP000326340">
    <property type="component" value="Unassembled WGS sequence"/>
</dbReference>
<proteinExistence type="predicted"/>
<keyword evidence="2" id="KW-1185">Reference proteome</keyword>
<accession>A0A5Q4BGV6</accession>